<keyword evidence="3" id="KW-1015">Disulfide bond</keyword>
<dbReference type="AlphaFoldDB" id="A0AAD9VI90"/>
<dbReference type="InterPro" id="IPR036574">
    <property type="entry name" value="Scorpion_toxin-like_sf"/>
</dbReference>
<dbReference type="GO" id="GO:0006959">
    <property type="term" value="P:humoral immune response"/>
    <property type="evidence" value="ECO:0007669"/>
    <property type="project" value="TreeGrafter"/>
</dbReference>
<dbReference type="GO" id="GO:0042742">
    <property type="term" value="P:defense response to bacterium"/>
    <property type="evidence" value="ECO:0007669"/>
    <property type="project" value="TreeGrafter"/>
</dbReference>
<dbReference type="Gene3D" id="3.30.30.10">
    <property type="entry name" value="Knottin, scorpion toxin-like"/>
    <property type="match status" value="1"/>
</dbReference>
<keyword evidence="4" id="KW-0732">Signal</keyword>
<evidence type="ECO:0000256" key="1">
    <source>
        <dbReference type="ARBA" id="ARBA00004613"/>
    </source>
</evidence>
<reference evidence="6" key="2">
    <citation type="journal article" date="2023" name="Commun. Biol.">
        <title>Intrasexual cuticular hydrocarbon dimorphism in a wasp sheds light on hydrocarbon biosynthesis genes in Hymenoptera.</title>
        <authorList>
            <person name="Moris V.C."/>
            <person name="Podsiadlowski L."/>
            <person name="Martin S."/>
            <person name="Oeyen J.P."/>
            <person name="Donath A."/>
            <person name="Petersen M."/>
            <person name="Wilbrandt J."/>
            <person name="Misof B."/>
            <person name="Liedtke D."/>
            <person name="Thamm M."/>
            <person name="Scheiner R."/>
            <person name="Schmitt T."/>
            <person name="Niehuis O."/>
        </authorList>
    </citation>
    <scope>NUCLEOTIDE SEQUENCE</scope>
    <source>
        <strain evidence="6">GBR_01_08_01A</strain>
    </source>
</reference>
<reference evidence="6" key="1">
    <citation type="submission" date="2021-08" db="EMBL/GenBank/DDBJ databases">
        <authorList>
            <person name="Misof B."/>
            <person name="Oliver O."/>
            <person name="Podsiadlowski L."/>
            <person name="Donath A."/>
            <person name="Peters R."/>
            <person name="Mayer C."/>
            <person name="Rust J."/>
            <person name="Gunkel S."/>
            <person name="Lesny P."/>
            <person name="Martin S."/>
            <person name="Oeyen J.P."/>
            <person name="Petersen M."/>
            <person name="Panagiotis P."/>
            <person name="Wilbrandt J."/>
            <person name="Tanja T."/>
        </authorList>
    </citation>
    <scope>NUCLEOTIDE SEQUENCE</scope>
    <source>
        <strain evidence="6">GBR_01_08_01A</strain>
        <tissue evidence="6">Thorax + abdomen</tissue>
    </source>
</reference>
<dbReference type="GO" id="GO:0005615">
    <property type="term" value="C:extracellular space"/>
    <property type="evidence" value="ECO:0007669"/>
    <property type="project" value="TreeGrafter"/>
</dbReference>
<dbReference type="Proteomes" id="UP001258017">
    <property type="component" value="Unassembled WGS sequence"/>
</dbReference>
<dbReference type="SUPFAM" id="SSF57095">
    <property type="entry name" value="Scorpion toxin-like"/>
    <property type="match status" value="1"/>
</dbReference>
<evidence type="ECO:0000256" key="4">
    <source>
        <dbReference type="SAM" id="SignalP"/>
    </source>
</evidence>
<evidence type="ECO:0000313" key="6">
    <source>
        <dbReference type="EMBL" id="KAK2575569.1"/>
    </source>
</evidence>
<dbReference type="PANTHER" id="PTHR13645:SF0">
    <property type="entry name" value="DEFENSIN"/>
    <property type="match status" value="1"/>
</dbReference>
<comment type="subcellular location">
    <subcellularLocation>
        <location evidence="1">Secreted</location>
    </subcellularLocation>
</comment>
<dbReference type="Pfam" id="PF01097">
    <property type="entry name" value="Defensin_2"/>
    <property type="match status" value="1"/>
</dbReference>
<accession>A0AAD9VI90</accession>
<dbReference type="PANTHER" id="PTHR13645">
    <property type="entry name" value="DEFENSIN"/>
    <property type="match status" value="1"/>
</dbReference>
<evidence type="ECO:0000256" key="3">
    <source>
        <dbReference type="ARBA" id="ARBA00023157"/>
    </source>
</evidence>
<proteinExistence type="predicted"/>
<protein>
    <recommendedName>
        <fullName evidence="5">Invertebrate defensins family profile domain-containing protein</fullName>
    </recommendedName>
</protein>
<dbReference type="CDD" id="cd21806">
    <property type="entry name" value="DEFL_defensin-like"/>
    <property type="match status" value="1"/>
</dbReference>
<evidence type="ECO:0000313" key="7">
    <source>
        <dbReference type="Proteomes" id="UP001258017"/>
    </source>
</evidence>
<evidence type="ECO:0000256" key="2">
    <source>
        <dbReference type="ARBA" id="ARBA00022525"/>
    </source>
</evidence>
<sequence length="93" mass="10154">MKTFVICLTFVLIAYASASAIPEYDGPVYELTPLEESKAEAEAPVRARRFTCDFFSFSSQWVTPNHAACATKCMFKGRRGGTCNGGVCVCRNG</sequence>
<dbReference type="InterPro" id="IPR001542">
    <property type="entry name" value="Defensin_invertebrate/fungal"/>
</dbReference>
<keyword evidence="2" id="KW-0964">Secreted</keyword>
<organism evidence="6 7">
    <name type="scientific">Odynerus spinipes</name>
    <dbReference type="NCBI Taxonomy" id="1348599"/>
    <lineage>
        <taxon>Eukaryota</taxon>
        <taxon>Metazoa</taxon>
        <taxon>Ecdysozoa</taxon>
        <taxon>Arthropoda</taxon>
        <taxon>Hexapoda</taxon>
        <taxon>Insecta</taxon>
        <taxon>Pterygota</taxon>
        <taxon>Neoptera</taxon>
        <taxon>Endopterygota</taxon>
        <taxon>Hymenoptera</taxon>
        <taxon>Apocrita</taxon>
        <taxon>Aculeata</taxon>
        <taxon>Vespoidea</taxon>
        <taxon>Vespidae</taxon>
        <taxon>Eumeninae</taxon>
        <taxon>Odynerus</taxon>
    </lineage>
</organism>
<dbReference type="PROSITE" id="PS51378">
    <property type="entry name" value="INVERT_DEFENSINS"/>
    <property type="match status" value="1"/>
</dbReference>
<feature type="signal peptide" evidence="4">
    <location>
        <begin position="1"/>
        <end position="18"/>
    </location>
</feature>
<feature type="domain" description="Invertebrate defensins family profile" evidence="5">
    <location>
        <begin position="49"/>
        <end position="92"/>
    </location>
</feature>
<feature type="chain" id="PRO_5042131101" description="Invertebrate defensins family profile domain-containing protein" evidence="4">
    <location>
        <begin position="19"/>
        <end position="93"/>
    </location>
</feature>
<comment type="caution">
    <text evidence="6">The sequence shown here is derived from an EMBL/GenBank/DDBJ whole genome shotgun (WGS) entry which is preliminary data.</text>
</comment>
<keyword evidence="7" id="KW-1185">Reference proteome</keyword>
<name>A0AAD9VI90_9HYME</name>
<evidence type="ECO:0000259" key="5">
    <source>
        <dbReference type="PROSITE" id="PS51378"/>
    </source>
</evidence>
<dbReference type="EMBL" id="JAIFRP010004413">
    <property type="protein sequence ID" value="KAK2575569.1"/>
    <property type="molecule type" value="Genomic_DNA"/>
</dbReference>
<gene>
    <name evidence="6" type="ORF">KPH14_011284</name>
</gene>